<accession>A0ABQ9G074</accession>
<reference evidence="2 3" key="1">
    <citation type="submission" date="2023-02" db="EMBL/GenBank/DDBJ databases">
        <title>LHISI_Scaffold_Assembly.</title>
        <authorList>
            <person name="Stuart O.P."/>
            <person name="Cleave R."/>
            <person name="Magrath M.J.L."/>
            <person name="Mikheyev A.S."/>
        </authorList>
    </citation>
    <scope>NUCLEOTIDE SEQUENCE [LARGE SCALE GENOMIC DNA]</scope>
    <source>
        <strain evidence="2">Daus_M_001</strain>
        <tissue evidence="2">Leg muscle</tissue>
    </source>
</reference>
<sequence>MRVNEVNMERRRNEGEGETGDPRRNPPTNGIVRHDSHLRKSATRPRIEPAKSSEPMRAIEVSMEQRQNERLGKRDIPEKTRQPTAASGTIPTCGNPVTRQGFELGSPWWEASRLTARPRLISDSEWYEEDGKGGGEDCEGVGRGDAGRGRRGSGLRNRYFHFNMDAEYADAPSTGYYSVEQGMAGAGGGGVGEEGEGNQHQTN</sequence>
<feature type="compositionally biased region" description="Basic and acidic residues" evidence="1">
    <location>
        <begin position="7"/>
        <end position="24"/>
    </location>
</feature>
<evidence type="ECO:0000313" key="3">
    <source>
        <dbReference type="Proteomes" id="UP001159363"/>
    </source>
</evidence>
<proteinExistence type="predicted"/>
<feature type="compositionally biased region" description="Polar residues" evidence="1">
    <location>
        <begin position="82"/>
        <end position="98"/>
    </location>
</feature>
<organism evidence="2 3">
    <name type="scientific">Dryococelus australis</name>
    <dbReference type="NCBI Taxonomy" id="614101"/>
    <lineage>
        <taxon>Eukaryota</taxon>
        <taxon>Metazoa</taxon>
        <taxon>Ecdysozoa</taxon>
        <taxon>Arthropoda</taxon>
        <taxon>Hexapoda</taxon>
        <taxon>Insecta</taxon>
        <taxon>Pterygota</taxon>
        <taxon>Neoptera</taxon>
        <taxon>Polyneoptera</taxon>
        <taxon>Phasmatodea</taxon>
        <taxon>Verophasmatodea</taxon>
        <taxon>Anareolatae</taxon>
        <taxon>Phasmatidae</taxon>
        <taxon>Eurycanthinae</taxon>
        <taxon>Dryococelus</taxon>
    </lineage>
</organism>
<gene>
    <name evidence="2" type="ORF">PR048_033408</name>
</gene>
<feature type="region of interest" description="Disordered" evidence="1">
    <location>
        <begin position="125"/>
        <end position="155"/>
    </location>
</feature>
<dbReference type="Proteomes" id="UP001159363">
    <property type="component" value="Chromosome 16"/>
</dbReference>
<name>A0ABQ9G074_9NEOP</name>
<comment type="caution">
    <text evidence="2">The sequence shown here is derived from an EMBL/GenBank/DDBJ whole genome shotgun (WGS) entry which is preliminary data.</text>
</comment>
<keyword evidence="3" id="KW-1185">Reference proteome</keyword>
<dbReference type="EMBL" id="JARBHB010000017">
    <property type="protein sequence ID" value="KAJ8865885.1"/>
    <property type="molecule type" value="Genomic_DNA"/>
</dbReference>
<feature type="compositionally biased region" description="Basic and acidic residues" evidence="1">
    <location>
        <begin position="129"/>
        <end position="148"/>
    </location>
</feature>
<feature type="region of interest" description="Disordered" evidence="1">
    <location>
        <begin position="1"/>
        <end position="99"/>
    </location>
</feature>
<feature type="region of interest" description="Disordered" evidence="1">
    <location>
        <begin position="178"/>
        <end position="203"/>
    </location>
</feature>
<evidence type="ECO:0000313" key="2">
    <source>
        <dbReference type="EMBL" id="KAJ8865885.1"/>
    </source>
</evidence>
<evidence type="ECO:0000256" key="1">
    <source>
        <dbReference type="SAM" id="MobiDB-lite"/>
    </source>
</evidence>
<protein>
    <submittedName>
        <fullName evidence="2">Uncharacterized protein</fullName>
    </submittedName>
</protein>
<feature type="compositionally biased region" description="Basic and acidic residues" evidence="1">
    <location>
        <begin position="66"/>
        <end position="81"/>
    </location>
</feature>